<sequence>MGVKGLKKKRLRKVKKFISNIVELEKFKSSNGEVNPKIKKSVQIDYGGGVSLLPHGCELCNNFKDKSMKRGPKGLPPIIRKSFNNRSGAGHCNKEKTNGKSKGTKEKIKEKHFLLKGDCVSRSGDTVRQDFVSLNVDNPHGKGVASPDLDSVCSEDVVHAPVIANAVIDDLITSHTSPCDAKELNDQFVLRDVIMRKHNLEKCTAPMLQYAPPYLAMHDANSGMENVETSLNYSTRTTLPHGAERPHEPKKSFKDSLLFGITNEKPKRFFEGMFKSSNINRESGNKLATLPSK</sequence>
<feature type="region of interest" description="Disordered" evidence="1">
    <location>
        <begin position="70"/>
        <end position="104"/>
    </location>
</feature>
<evidence type="ECO:0000313" key="3">
    <source>
        <dbReference type="Proteomes" id="UP000607653"/>
    </source>
</evidence>
<keyword evidence="3" id="KW-1185">Reference proteome</keyword>
<organism evidence="2 3">
    <name type="scientific">Nelumbo nucifera</name>
    <name type="common">Sacred lotus</name>
    <dbReference type="NCBI Taxonomy" id="4432"/>
    <lineage>
        <taxon>Eukaryota</taxon>
        <taxon>Viridiplantae</taxon>
        <taxon>Streptophyta</taxon>
        <taxon>Embryophyta</taxon>
        <taxon>Tracheophyta</taxon>
        <taxon>Spermatophyta</taxon>
        <taxon>Magnoliopsida</taxon>
        <taxon>Proteales</taxon>
        <taxon>Nelumbonaceae</taxon>
        <taxon>Nelumbo</taxon>
    </lineage>
</organism>
<dbReference type="Proteomes" id="UP000607653">
    <property type="component" value="Unassembled WGS sequence"/>
</dbReference>
<feature type="compositionally biased region" description="Basic and acidic residues" evidence="1">
    <location>
        <begin position="92"/>
        <end position="104"/>
    </location>
</feature>
<gene>
    <name evidence="2" type="ORF">HUJ06_008029</name>
</gene>
<proteinExistence type="predicted"/>
<name>A0A822Z791_NELNU</name>
<evidence type="ECO:0000313" key="2">
    <source>
        <dbReference type="EMBL" id="DAD37388.1"/>
    </source>
</evidence>
<comment type="caution">
    <text evidence="2">The sequence shown here is derived from an EMBL/GenBank/DDBJ whole genome shotgun (WGS) entry which is preliminary data.</text>
</comment>
<reference evidence="2 3" key="1">
    <citation type="journal article" date="2020" name="Mol. Biol. Evol.">
        <title>Distinct Expression and Methylation Patterns for Genes with Different Fates following a Single Whole-Genome Duplication in Flowering Plants.</title>
        <authorList>
            <person name="Shi T."/>
            <person name="Rahmani R.S."/>
            <person name="Gugger P.F."/>
            <person name="Wang M."/>
            <person name="Li H."/>
            <person name="Zhang Y."/>
            <person name="Li Z."/>
            <person name="Wang Q."/>
            <person name="Van de Peer Y."/>
            <person name="Marchal K."/>
            <person name="Chen J."/>
        </authorList>
    </citation>
    <scope>NUCLEOTIDE SEQUENCE [LARGE SCALE GENOMIC DNA]</scope>
    <source>
        <tissue evidence="2">Leaf</tissue>
    </source>
</reference>
<dbReference type="AlphaFoldDB" id="A0A822Z791"/>
<accession>A0A822Z791</accession>
<evidence type="ECO:0000256" key="1">
    <source>
        <dbReference type="SAM" id="MobiDB-lite"/>
    </source>
</evidence>
<protein>
    <submittedName>
        <fullName evidence="2">Uncharacterized protein</fullName>
    </submittedName>
</protein>
<dbReference type="EMBL" id="DUZY01000004">
    <property type="protein sequence ID" value="DAD37388.1"/>
    <property type="molecule type" value="Genomic_DNA"/>
</dbReference>